<evidence type="ECO:0000313" key="3">
    <source>
        <dbReference type="EMBL" id="KAL3649291.1"/>
    </source>
</evidence>
<sequence length="346" mass="39992">MFTSMTHVYSLLISCLVHICSFVFSHLLYISYFIYFSPYLLKLVKFLSPLFISTFLLLLVLLTVLVNDNSFPIIIAKYNAILAKLHHVKDDESEEKEEEDVRGSEDLEMYKIFFGSSELMEEVQEKQIEVLEESLEKNEADKDSIHMREKRSDNFSKLLNQFERMSSNSEEKPQSVKLDKVAENQRTISISRHGSEVRKVYGSTVKAHSQRLGSNSPPSDHHDLGTYGSMREENEWNRTLACKLFEERRGVERDEGMDSLWETSYENDLPKSETEKNDKNKKIEDEDSEDEEVQLCCLQALKLSSSRKMSLGFGRPNLVKISKAIKGIGWLHHVKKHSKKVHNNGD</sequence>
<protein>
    <recommendedName>
        <fullName evidence="5">Transmembrane protein</fullName>
    </recommendedName>
</protein>
<evidence type="ECO:0000256" key="2">
    <source>
        <dbReference type="SAM" id="Phobius"/>
    </source>
</evidence>
<dbReference type="AlphaFoldDB" id="A0ABD3E591"/>
<feature type="transmembrane region" description="Helical" evidence="2">
    <location>
        <begin position="46"/>
        <end position="67"/>
    </location>
</feature>
<dbReference type="Proteomes" id="UP001632038">
    <property type="component" value="Unassembled WGS sequence"/>
</dbReference>
<gene>
    <name evidence="3" type="ORF">CASFOL_005694</name>
</gene>
<organism evidence="3 4">
    <name type="scientific">Castilleja foliolosa</name>
    <dbReference type="NCBI Taxonomy" id="1961234"/>
    <lineage>
        <taxon>Eukaryota</taxon>
        <taxon>Viridiplantae</taxon>
        <taxon>Streptophyta</taxon>
        <taxon>Embryophyta</taxon>
        <taxon>Tracheophyta</taxon>
        <taxon>Spermatophyta</taxon>
        <taxon>Magnoliopsida</taxon>
        <taxon>eudicotyledons</taxon>
        <taxon>Gunneridae</taxon>
        <taxon>Pentapetalae</taxon>
        <taxon>asterids</taxon>
        <taxon>lamiids</taxon>
        <taxon>Lamiales</taxon>
        <taxon>Orobanchaceae</taxon>
        <taxon>Pedicularideae</taxon>
        <taxon>Castillejinae</taxon>
        <taxon>Castilleja</taxon>
    </lineage>
</organism>
<keyword evidence="2" id="KW-0812">Transmembrane</keyword>
<dbReference type="EMBL" id="JAVIJP010000007">
    <property type="protein sequence ID" value="KAL3649291.1"/>
    <property type="molecule type" value="Genomic_DNA"/>
</dbReference>
<name>A0ABD3E591_9LAMI</name>
<accession>A0ABD3E591</accession>
<reference evidence="4" key="1">
    <citation type="journal article" date="2024" name="IScience">
        <title>Strigolactones Initiate the Formation of Haustorium-like Structures in Castilleja.</title>
        <authorList>
            <person name="Buerger M."/>
            <person name="Peterson D."/>
            <person name="Chory J."/>
        </authorList>
    </citation>
    <scope>NUCLEOTIDE SEQUENCE [LARGE SCALE GENOMIC DNA]</scope>
</reference>
<feature type="region of interest" description="Disordered" evidence="1">
    <location>
        <begin position="261"/>
        <end position="288"/>
    </location>
</feature>
<dbReference type="PANTHER" id="PTHR36760:SF1">
    <property type="entry name" value="ACIDIC LEUCINE-RICH NUCLEAR PHOSPHOPROTEIN 32 FAMILY B PROTEIN"/>
    <property type="match status" value="1"/>
</dbReference>
<feature type="transmembrane region" description="Helical" evidence="2">
    <location>
        <begin position="12"/>
        <end position="34"/>
    </location>
</feature>
<proteinExistence type="predicted"/>
<evidence type="ECO:0000256" key="1">
    <source>
        <dbReference type="SAM" id="MobiDB-lite"/>
    </source>
</evidence>
<evidence type="ECO:0000313" key="4">
    <source>
        <dbReference type="Proteomes" id="UP001632038"/>
    </source>
</evidence>
<feature type="compositionally biased region" description="Basic and acidic residues" evidence="1">
    <location>
        <begin position="268"/>
        <end position="284"/>
    </location>
</feature>
<keyword evidence="4" id="KW-1185">Reference proteome</keyword>
<dbReference type="PANTHER" id="PTHR36760">
    <property type="entry name" value="ACIDIC LEUCINE-RICH NUCLEAR PHOSPHOPROTEIN 32 FAMILY B PROTEIN"/>
    <property type="match status" value="1"/>
</dbReference>
<keyword evidence="2" id="KW-0472">Membrane</keyword>
<keyword evidence="2" id="KW-1133">Transmembrane helix</keyword>
<comment type="caution">
    <text evidence="3">The sequence shown here is derived from an EMBL/GenBank/DDBJ whole genome shotgun (WGS) entry which is preliminary data.</text>
</comment>
<evidence type="ECO:0008006" key="5">
    <source>
        <dbReference type="Google" id="ProtNLM"/>
    </source>
</evidence>